<evidence type="ECO:0000256" key="3">
    <source>
        <dbReference type="ARBA" id="ARBA00022692"/>
    </source>
</evidence>
<dbReference type="CDD" id="cd00077">
    <property type="entry name" value="HDc"/>
    <property type="match status" value="1"/>
</dbReference>
<evidence type="ECO:0000256" key="1">
    <source>
        <dbReference type="ARBA" id="ARBA00004173"/>
    </source>
</evidence>
<dbReference type="FunFam" id="3.30.70.2760:FF:000004">
    <property type="entry name" value="HD domain containing protein"/>
    <property type="match status" value="1"/>
</dbReference>
<keyword evidence="4 6" id="KW-1133">Transmembrane helix</keyword>
<dbReference type="Proteomes" id="UP000727407">
    <property type="component" value="Unassembled WGS sequence"/>
</dbReference>
<feature type="domain" description="HD" evidence="8">
    <location>
        <begin position="128"/>
        <end position="279"/>
    </location>
</feature>
<keyword evidence="3 6" id="KW-0812">Transmembrane</keyword>
<dbReference type="PROSITE" id="PS51503">
    <property type="entry name" value="HIG1"/>
    <property type="match status" value="1"/>
</dbReference>
<sequence length="563" mass="64571">MSTVSYDEDAESKFIRKVKENPFVPAGMAGFFAIVAHRLYKMKSRGSMKMSVHLIHMRVAAQGFVVGAMTLGDRDQILSKVFNDPIHGHIDLPPLLVRIIDTPQFQRLRNIKQLGGAYFVFPGASHNRFEHSIGVAYLAGCLIKSLQEKQPELQITEQDVLCIQIAGLCHDLGHGPFSHLFDGLFIPKVCPGSKWKHETASVKMFDHLLKKNNLKSVIRDHGLSATDLKFIREQIAGPLVPAASRKKWNYKGRPKKKQFLYEIVANKRTGIDVDKWDYFARDSYHLGIQNNSDHRRFIKFARVCEVKKKKLICARDKEVHDLYDMFHTRHCLHRRAYQHKVTKIIEEMITEAMVKANPYIKIKGSGGKTYRMSNAIDDMEAYTMLTDQVFEQILNSSSPKLSEARSILENIICRRLYKCVGQTMPQQTLNSSKKELAIEVAKSKPVGIQVKLEPEDFIVTVFGIDYGKKDKDPIADVYFYSKKNPTEAFKICQEQVSSLLPNTFSEKHIRVYCKQANQVEAARKYFEQWCKDNNIEAQNQNLSNMMEAKRQHKDNQDSNPQPE</sequence>
<comment type="subcellular location">
    <subcellularLocation>
        <location evidence="1">Mitochondrion</location>
    </subcellularLocation>
</comment>
<proteinExistence type="inferred from homology"/>
<dbReference type="InterPro" id="IPR006674">
    <property type="entry name" value="HD_domain"/>
</dbReference>
<dbReference type="InterPro" id="IPR007667">
    <property type="entry name" value="Hypoxia_induced_domain"/>
</dbReference>
<dbReference type="SUPFAM" id="SSF109604">
    <property type="entry name" value="HD-domain/PDEase-like"/>
    <property type="match status" value="1"/>
</dbReference>
<dbReference type="GO" id="GO:0005739">
    <property type="term" value="C:mitochondrion"/>
    <property type="evidence" value="ECO:0007669"/>
    <property type="project" value="UniProtKB-SubCell"/>
</dbReference>
<dbReference type="GO" id="GO:0006203">
    <property type="term" value="P:dGTP catabolic process"/>
    <property type="evidence" value="ECO:0007669"/>
    <property type="project" value="TreeGrafter"/>
</dbReference>
<dbReference type="Pfam" id="PF04588">
    <property type="entry name" value="HIG_1_N"/>
    <property type="match status" value="1"/>
</dbReference>
<dbReference type="GO" id="GO:0051607">
    <property type="term" value="P:defense response to virus"/>
    <property type="evidence" value="ECO:0007669"/>
    <property type="project" value="TreeGrafter"/>
</dbReference>
<feature type="transmembrane region" description="Helical" evidence="6">
    <location>
        <begin position="23"/>
        <end position="40"/>
    </location>
</feature>
<comment type="caution">
    <text evidence="9">The sequence shown here is derived from an EMBL/GenBank/DDBJ whole genome shotgun (WGS) entry which is preliminary data.</text>
</comment>
<evidence type="ECO:0000256" key="6">
    <source>
        <dbReference type="SAM" id="Phobius"/>
    </source>
</evidence>
<accession>A0A8J4U834</accession>
<dbReference type="Gene3D" id="3.30.70.2760">
    <property type="match status" value="1"/>
</dbReference>
<dbReference type="SMART" id="SM00471">
    <property type="entry name" value="HDc"/>
    <property type="match status" value="1"/>
</dbReference>
<feature type="domain" description="HIG1" evidence="7">
    <location>
        <begin position="1"/>
        <end position="87"/>
    </location>
</feature>
<dbReference type="GO" id="GO:0005634">
    <property type="term" value="C:nucleus"/>
    <property type="evidence" value="ECO:0007669"/>
    <property type="project" value="TreeGrafter"/>
</dbReference>
<dbReference type="OrthoDB" id="9991235at2759"/>
<dbReference type="PANTHER" id="PTHR11373">
    <property type="entry name" value="DEOXYNUCLEOSIDE TRIPHOSPHATE TRIPHOSPHOHYDROLASE"/>
    <property type="match status" value="1"/>
</dbReference>
<dbReference type="GO" id="GO:0045088">
    <property type="term" value="P:regulation of innate immune response"/>
    <property type="evidence" value="ECO:0007669"/>
    <property type="project" value="TreeGrafter"/>
</dbReference>
<comment type="similarity">
    <text evidence="2">Belongs to the SAMHD1 family.</text>
</comment>
<evidence type="ECO:0000313" key="10">
    <source>
        <dbReference type="Proteomes" id="UP000727407"/>
    </source>
</evidence>
<dbReference type="Gene3D" id="6.10.140.1320">
    <property type="match status" value="1"/>
</dbReference>
<feature type="non-terminal residue" evidence="9">
    <location>
        <position position="563"/>
    </location>
</feature>
<evidence type="ECO:0000259" key="8">
    <source>
        <dbReference type="PROSITE" id="PS51831"/>
    </source>
</evidence>
<dbReference type="FunFam" id="1.10.3210.10:FF:000015">
    <property type="entry name" value="Deoxynucleoside triphosphate triphosphohydrolase SAMHD1"/>
    <property type="match status" value="1"/>
</dbReference>
<dbReference type="PANTHER" id="PTHR11373:SF4">
    <property type="entry name" value="DEOXYNUCLEOSIDE TRIPHOSPHATE TRIPHOSPHOHYDROLASE SAMHD1"/>
    <property type="match status" value="1"/>
</dbReference>
<protein>
    <submittedName>
        <fullName evidence="9">Deoxynucleoside triphosphate triphosphohydrolase SAMHD1</fullName>
    </submittedName>
</protein>
<keyword evidence="5 6" id="KW-0472">Membrane</keyword>
<dbReference type="Pfam" id="PF01966">
    <property type="entry name" value="HD"/>
    <property type="match status" value="1"/>
</dbReference>
<dbReference type="EMBL" id="QNUK01000501">
    <property type="protein sequence ID" value="KAF5892445.1"/>
    <property type="molecule type" value="Genomic_DNA"/>
</dbReference>
<organism evidence="9 10">
    <name type="scientific">Clarias magur</name>
    <name type="common">Asian catfish</name>
    <name type="synonym">Macropteronotus magur</name>
    <dbReference type="NCBI Taxonomy" id="1594786"/>
    <lineage>
        <taxon>Eukaryota</taxon>
        <taxon>Metazoa</taxon>
        <taxon>Chordata</taxon>
        <taxon>Craniata</taxon>
        <taxon>Vertebrata</taxon>
        <taxon>Euteleostomi</taxon>
        <taxon>Actinopterygii</taxon>
        <taxon>Neopterygii</taxon>
        <taxon>Teleostei</taxon>
        <taxon>Ostariophysi</taxon>
        <taxon>Siluriformes</taxon>
        <taxon>Clariidae</taxon>
        <taxon>Clarias</taxon>
    </lineage>
</organism>
<reference evidence="9" key="1">
    <citation type="submission" date="2020-07" db="EMBL/GenBank/DDBJ databases">
        <title>Clarias magur genome sequencing, assembly and annotation.</title>
        <authorList>
            <person name="Kushwaha B."/>
            <person name="Kumar R."/>
            <person name="Das P."/>
            <person name="Joshi C.G."/>
            <person name="Kumar D."/>
            <person name="Nagpure N.S."/>
            <person name="Pandey M."/>
            <person name="Agarwal S."/>
            <person name="Srivastava S."/>
            <person name="Singh M."/>
            <person name="Sahoo L."/>
            <person name="Jayasankar P."/>
            <person name="Meher P.K."/>
            <person name="Koringa P.G."/>
            <person name="Iquebal M.A."/>
            <person name="Das S.P."/>
            <person name="Bit A."/>
            <person name="Patnaik S."/>
            <person name="Patel N."/>
            <person name="Shah T.M."/>
            <person name="Hinsu A."/>
            <person name="Jena J.K."/>
        </authorList>
    </citation>
    <scope>NUCLEOTIDE SEQUENCE</scope>
    <source>
        <strain evidence="9">CIFAMagur01</strain>
        <tissue evidence="9">Testis</tissue>
    </source>
</reference>
<gene>
    <name evidence="9" type="primary">samhd1</name>
    <name evidence="9" type="ORF">DAT39_017852</name>
</gene>
<evidence type="ECO:0000259" key="7">
    <source>
        <dbReference type="PROSITE" id="PS51503"/>
    </source>
</evidence>
<name>A0A8J4U834_CLAMG</name>
<dbReference type="InterPro" id="IPR003607">
    <property type="entry name" value="HD/PDEase_dom"/>
</dbReference>
<dbReference type="GO" id="GO:0008832">
    <property type="term" value="F:dGTPase activity"/>
    <property type="evidence" value="ECO:0007669"/>
    <property type="project" value="TreeGrafter"/>
</dbReference>
<evidence type="ECO:0000313" key="9">
    <source>
        <dbReference type="EMBL" id="KAF5892445.1"/>
    </source>
</evidence>
<keyword evidence="10" id="KW-1185">Reference proteome</keyword>
<evidence type="ECO:0000256" key="2">
    <source>
        <dbReference type="ARBA" id="ARBA00005776"/>
    </source>
</evidence>
<dbReference type="InterPro" id="IPR050135">
    <property type="entry name" value="dGTPase-like"/>
</dbReference>
<dbReference type="AlphaFoldDB" id="A0A8J4U834"/>
<dbReference type="PROSITE" id="PS51831">
    <property type="entry name" value="HD"/>
    <property type="match status" value="1"/>
</dbReference>
<dbReference type="Gene3D" id="1.10.3210.10">
    <property type="entry name" value="Hypothetical protein af1432"/>
    <property type="match status" value="1"/>
</dbReference>
<evidence type="ECO:0000256" key="4">
    <source>
        <dbReference type="ARBA" id="ARBA00022989"/>
    </source>
</evidence>
<evidence type="ECO:0000256" key="5">
    <source>
        <dbReference type="ARBA" id="ARBA00023136"/>
    </source>
</evidence>